<accession>A0ABY5F691</accession>
<dbReference type="RefSeq" id="WP_119827524.1">
    <property type="nucleotide sequence ID" value="NZ_CP024957.1"/>
</dbReference>
<name>A0ABY5F691_9ACTN</name>
<keyword evidence="2" id="KW-1185">Reference proteome</keyword>
<proteinExistence type="predicted"/>
<gene>
    <name evidence="1" type="ORF">NLU04_12225</name>
</gene>
<dbReference type="Proteomes" id="UP001058236">
    <property type="component" value="Chromosome"/>
</dbReference>
<sequence>MTSSTDGSTKPLIMLVGMGDLSGRVLSMLLGDPATNRVVLAGRDTDLIRRRANLALFTATNLGEHGAVDTVGVDLRDVDATAETLARVRPDLIFMGASLQSWRVITALPKDVFHELDEAQFGPWLPMHLTLNHLLMRAVRDSGIQAPVVNASFPDAVGPVLDKVGLAPAIGVGNVANIVPALTWGSAHLLDLHPSQVQVRLTAQHYFSHYVPRFGDAGRGAYHLAVTASDRPSPAEIDHAALFAQLDRRLKRLGGVDGQLLTASSAVRVLRGMATDSGVAAHAPAPDGLPGGYPVRVHRGGGALDLPEGLSRAEAVRINEDCQRADGIDRIDSDGTVHFAAREMSVMKRLLDYDCPSMKLGDAQGWADELGAKYRSFAAKFS</sequence>
<protein>
    <recommendedName>
        <fullName evidence="3">Saccharopine dehydrogenase NADP binding domain-containing protein</fullName>
    </recommendedName>
</protein>
<dbReference type="InterPro" id="IPR036291">
    <property type="entry name" value="NAD(P)-bd_dom_sf"/>
</dbReference>
<evidence type="ECO:0000313" key="2">
    <source>
        <dbReference type="Proteomes" id="UP001058236"/>
    </source>
</evidence>
<evidence type="ECO:0008006" key="3">
    <source>
        <dbReference type="Google" id="ProtNLM"/>
    </source>
</evidence>
<reference evidence="1" key="1">
    <citation type="submission" date="2022-07" db="EMBL/GenBank/DDBJ databases">
        <title>Genomic of Streptomyces cavourensis F2.</title>
        <authorList>
            <person name="Hu S."/>
            <person name="Liang W."/>
        </authorList>
    </citation>
    <scope>NUCLEOTIDE SEQUENCE</scope>
    <source>
        <strain evidence="1">F2</strain>
    </source>
</reference>
<evidence type="ECO:0000313" key="1">
    <source>
        <dbReference type="EMBL" id="UTR79177.1"/>
    </source>
</evidence>
<dbReference type="EMBL" id="CP101397">
    <property type="protein sequence ID" value="UTR79177.1"/>
    <property type="molecule type" value="Genomic_DNA"/>
</dbReference>
<organism evidence="1 2">
    <name type="scientific">Streptomyces cavourensis</name>
    <dbReference type="NCBI Taxonomy" id="67258"/>
    <lineage>
        <taxon>Bacteria</taxon>
        <taxon>Bacillati</taxon>
        <taxon>Actinomycetota</taxon>
        <taxon>Actinomycetes</taxon>
        <taxon>Kitasatosporales</taxon>
        <taxon>Streptomycetaceae</taxon>
        <taxon>Streptomyces</taxon>
    </lineage>
</organism>
<dbReference type="SUPFAM" id="SSF51735">
    <property type="entry name" value="NAD(P)-binding Rossmann-fold domains"/>
    <property type="match status" value="1"/>
</dbReference>